<sequence>MIGNYDKIGTSYLALVRLVSPAFAYGMIEATLSPTRLLKPLKTITLLMGLSLMFIWLAGTIIGTAIQFDK</sequence>
<proteinExistence type="predicted"/>
<accession>A0AAV6ISN4</accession>
<dbReference type="EMBL" id="JACTNZ010000010">
    <property type="protein sequence ID" value="KAG5530255.1"/>
    <property type="molecule type" value="Genomic_DNA"/>
</dbReference>
<keyword evidence="1" id="KW-0812">Transmembrane</keyword>
<protein>
    <submittedName>
        <fullName evidence="2">Uncharacterized protein</fullName>
    </submittedName>
</protein>
<feature type="transmembrane region" description="Helical" evidence="1">
    <location>
        <begin position="12"/>
        <end position="32"/>
    </location>
</feature>
<dbReference type="AlphaFoldDB" id="A0AAV6ISN4"/>
<evidence type="ECO:0000313" key="3">
    <source>
        <dbReference type="Proteomes" id="UP000823749"/>
    </source>
</evidence>
<evidence type="ECO:0000313" key="2">
    <source>
        <dbReference type="EMBL" id="KAG5530255.1"/>
    </source>
</evidence>
<evidence type="ECO:0000256" key="1">
    <source>
        <dbReference type="SAM" id="Phobius"/>
    </source>
</evidence>
<keyword evidence="3" id="KW-1185">Reference proteome</keyword>
<gene>
    <name evidence="2" type="ORF">RHGRI_030576</name>
</gene>
<organism evidence="2 3">
    <name type="scientific">Rhododendron griersonianum</name>
    <dbReference type="NCBI Taxonomy" id="479676"/>
    <lineage>
        <taxon>Eukaryota</taxon>
        <taxon>Viridiplantae</taxon>
        <taxon>Streptophyta</taxon>
        <taxon>Embryophyta</taxon>
        <taxon>Tracheophyta</taxon>
        <taxon>Spermatophyta</taxon>
        <taxon>Magnoliopsida</taxon>
        <taxon>eudicotyledons</taxon>
        <taxon>Gunneridae</taxon>
        <taxon>Pentapetalae</taxon>
        <taxon>asterids</taxon>
        <taxon>Ericales</taxon>
        <taxon>Ericaceae</taxon>
        <taxon>Ericoideae</taxon>
        <taxon>Rhodoreae</taxon>
        <taxon>Rhododendron</taxon>
    </lineage>
</organism>
<feature type="transmembrane region" description="Helical" evidence="1">
    <location>
        <begin position="44"/>
        <end position="68"/>
    </location>
</feature>
<keyword evidence="1" id="KW-0472">Membrane</keyword>
<dbReference type="Proteomes" id="UP000823749">
    <property type="component" value="Chromosome 10"/>
</dbReference>
<name>A0AAV6ISN4_9ERIC</name>
<reference evidence="2" key="1">
    <citation type="submission" date="2020-08" db="EMBL/GenBank/DDBJ databases">
        <title>Plant Genome Project.</title>
        <authorList>
            <person name="Zhang R.-G."/>
        </authorList>
    </citation>
    <scope>NUCLEOTIDE SEQUENCE</scope>
    <source>
        <strain evidence="2">WSP0</strain>
        <tissue evidence="2">Leaf</tissue>
    </source>
</reference>
<keyword evidence="1" id="KW-1133">Transmembrane helix</keyword>
<comment type="caution">
    <text evidence="2">The sequence shown here is derived from an EMBL/GenBank/DDBJ whole genome shotgun (WGS) entry which is preliminary data.</text>
</comment>